<evidence type="ECO:0000313" key="3">
    <source>
        <dbReference type="EMBL" id="CZT01117.1"/>
    </source>
</evidence>
<evidence type="ECO:0000256" key="2">
    <source>
        <dbReference type="SAM" id="Phobius"/>
    </source>
</evidence>
<dbReference type="InParanoid" id="A0A1E1KSX8"/>
<name>A0A1E1KSX8_9HELO</name>
<protein>
    <submittedName>
        <fullName evidence="3">Uncharacterized protein</fullName>
    </submittedName>
</protein>
<reference evidence="4" key="1">
    <citation type="submission" date="2016-03" db="EMBL/GenBank/DDBJ databases">
        <authorList>
            <person name="Ploux O."/>
        </authorList>
    </citation>
    <scope>NUCLEOTIDE SEQUENCE [LARGE SCALE GENOMIC DNA]</scope>
    <source>
        <strain evidence="4">UK7</strain>
    </source>
</reference>
<feature type="compositionally biased region" description="Basic residues" evidence="1">
    <location>
        <begin position="109"/>
        <end position="121"/>
    </location>
</feature>
<feature type="compositionally biased region" description="Basic and acidic residues" evidence="1">
    <location>
        <begin position="156"/>
        <end position="167"/>
    </location>
</feature>
<sequence length="224" mass="24543">MAPMPPLTPYSSASTTSTSSSLFANLLRRIPNPNTLITRQSLSDGQSTPGIIPTTYAQINSGPAPGTVVGIVLGSVGGFLLILWLIYTCLQFGTVSSRSSYTESVIVRDRRKSHHGSTRSRRVSETVEVRRAPSPVRIVREPSRPARVDRVIVEESRETRRERERSRSLAGSDEVVVIEEHSPPRRKKGTRVSAEVERRDSGYRTVDPSSYGGAVGGRKASGRR</sequence>
<keyword evidence="2" id="KW-0812">Transmembrane</keyword>
<gene>
    <name evidence="3" type="ORF">RCO7_02779</name>
</gene>
<feature type="compositionally biased region" description="Basic and acidic residues" evidence="1">
    <location>
        <begin position="122"/>
        <end position="131"/>
    </location>
</feature>
<keyword evidence="2" id="KW-0472">Membrane</keyword>
<evidence type="ECO:0000256" key="1">
    <source>
        <dbReference type="SAM" id="MobiDB-lite"/>
    </source>
</evidence>
<feature type="region of interest" description="Disordered" evidence="1">
    <location>
        <begin position="103"/>
        <end position="131"/>
    </location>
</feature>
<feature type="transmembrane region" description="Helical" evidence="2">
    <location>
        <begin position="68"/>
        <end position="90"/>
    </location>
</feature>
<dbReference type="Proteomes" id="UP000178129">
    <property type="component" value="Unassembled WGS sequence"/>
</dbReference>
<organism evidence="3 4">
    <name type="scientific">Rhynchosporium graminicola</name>
    <dbReference type="NCBI Taxonomy" id="2792576"/>
    <lineage>
        <taxon>Eukaryota</taxon>
        <taxon>Fungi</taxon>
        <taxon>Dikarya</taxon>
        <taxon>Ascomycota</taxon>
        <taxon>Pezizomycotina</taxon>
        <taxon>Leotiomycetes</taxon>
        <taxon>Helotiales</taxon>
        <taxon>Ploettnerulaceae</taxon>
        <taxon>Rhynchosporium</taxon>
    </lineage>
</organism>
<keyword evidence="4" id="KW-1185">Reference proteome</keyword>
<comment type="caution">
    <text evidence="3">The sequence shown here is derived from an EMBL/GenBank/DDBJ whole genome shotgun (WGS) entry which is preliminary data.</text>
</comment>
<dbReference type="AlphaFoldDB" id="A0A1E1KSX8"/>
<dbReference type="EMBL" id="FJUW01000021">
    <property type="protein sequence ID" value="CZT01117.1"/>
    <property type="molecule type" value="Genomic_DNA"/>
</dbReference>
<accession>A0A1E1KSX8</accession>
<feature type="region of interest" description="Disordered" evidence="1">
    <location>
        <begin position="156"/>
        <end position="224"/>
    </location>
</feature>
<evidence type="ECO:0000313" key="4">
    <source>
        <dbReference type="Proteomes" id="UP000178129"/>
    </source>
</evidence>
<keyword evidence="2" id="KW-1133">Transmembrane helix</keyword>
<proteinExistence type="predicted"/>